<dbReference type="EMBL" id="CP002345">
    <property type="protein sequence ID" value="ADQ80688.1"/>
    <property type="molecule type" value="Genomic_DNA"/>
</dbReference>
<evidence type="ECO:0008006" key="4">
    <source>
        <dbReference type="Google" id="ProtNLM"/>
    </source>
</evidence>
<gene>
    <name evidence="2" type="ordered locus">Palpr_2556</name>
</gene>
<dbReference type="STRING" id="694427.Palpr_2556"/>
<reference key="1">
    <citation type="submission" date="2010-11" db="EMBL/GenBank/DDBJ databases">
        <title>The complete genome of Paludibacter propionicigenes DSM 17365.</title>
        <authorList>
            <consortium name="US DOE Joint Genome Institute (JGI-PGF)"/>
            <person name="Lucas S."/>
            <person name="Copeland A."/>
            <person name="Lapidus A."/>
            <person name="Bruce D."/>
            <person name="Goodwin L."/>
            <person name="Pitluck S."/>
            <person name="Kyrpides N."/>
            <person name="Mavromatis K."/>
            <person name="Ivanova N."/>
            <person name="Munk A.C."/>
            <person name="Brettin T."/>
            <person name="Detter J.C."/>
            <person name="Han C."/>
            <person name="Tapia R."/>
            <person name="Land M."/>
            <person name="Hauser L."/>
            <person name="Markowitz V."/>
            <person name="Cheng J.-F."/>
            <person name="Hugenholtz P."/>
            <person name="Woyke T."/>
            <person name="Wu D."/>
            <person name="Gronow S."/>
            <person name="Wellnitz S."/>
            <person name="Brambilla E."/>
            <person name="Klenk H.-P."/>
            <person name="Eisen J.A."/>
        </authorList>
    </citation>
    <scope>NUCLEOTIDE SEQUENCE</scope>
    <source>
        <strain>WB4</strain>
    </source>
</reference>
<dbReference type="AlphaFoldDB" id="E4T7J4"/>
<feature type="chain" id="PRO_5003189155" description="Cell surface receptor IPT/TIG domain protein" evidence="1">
    <location>
        <begin position="23"/>
        <end position="418"/>
    </location>
</feature>
<proteinExistence type="predicted"/>
<keyword evidence="3" id="KW-1185">Reference proteome</keyword>
<dbReference type="Gene3D" id="2.60.40.10">
    <property type="entry name" value="Immunoglobulins"/>
    <property type="match status" value="1"/>
</dbReference>
<dbReference type="InterPro" id="IPR013783">
    <property type="entry name" value="Ig-like_fold"/>
</dbReference>
<reference evidence="2 3" key="2">
    <citation type="journal article" date="2011" name="Stand. Genomic Sci.">
        <title>Complete genome sequence of Paludibacter propionicigenes type strain (WB4).</title>
        <authorList>
            <person name="Gronow S."/>
            <person name="Munk C."/>
            <person name="Lapidus A."/>
            <person name="Nolan M."/>
            <person name="Lucas S."/>
            <person name="Hammon N."/>
            <person name="Deshpande S."/>
            <person name="Cheng J.F."/>
            <person name="Tapia R."/>
            <person name="Han C."/>
            <person name="Goodwin L."/>
            <person name="Pitluck S."/>
            <person name="Liolios K."/>
            <person name="Ivanova N."/>
            <person name="Mavromatis K."/>
            <person name="Mikhailova N."/>
            <person name="Pati A."/>
            <person name="Chen A."/>
            <person name="Palaniappan K."/>
            <person name="Land M."/>
            <person name="Hauser L."/>
            <person name="Chang Y.J."/>
            <person name="Jeffries C.D."/>
            <person name="Brambilla E."/>
            <person name="Rohde M."/>
            <person name="Goker M."/>
            <person name="Detter J.C."/>
            <person name="Woyke T."/>
            <person name="Bristow J."/>
            <person name="Eisen J.A."/>
            <person name="Markowitz V."/>
            <person name="Hugenholtz P."/>
            <person name="Kyrpides N.C."/>
            <person name="Klenk H.P."/>
        </authorList>
    </citation>
    <scope>NUCLEOTIDE SEQUENCE [LARGE SCALE GENOMIC DNA]</scope>
    <source>
        <strain evidence="3">DSM 17365 / JCM 13257 / WB4</strain>
    </source>
</reference>
<dbReference type="KEGG" id="ppn:Palpr_2556"/>
<feature type="signal peptide" evidence="1">
    <location>
        <begin position="1"/>
        <end position="22"/>
    </location>
</feature>
<dbReference type="OrthoDB" id="1062282at2"/>
<dbReference type="PROSITE" id="PS51257">
    <property type="entry name" value="PROKAR_LIPOPROTEIN"/>
    <property type="match status" value="1"/>
</dbReference>
<sequence length="418" mass="44418">MKLIYRTLIALFSMSVMLSSCNDEQPFSVAGQDDEPHILAPTFPDRVSGELPTVATINRDANFTMELTVTPSDFVSVDWYLDGTKVASGKKIDMPLLAGVYDMKVVVTTTAGKTTSREGIVRVNPLDADPATTKVSFEGFIAPGAQAVLYGKNLDQVKGLKVGNIAVTNMTVVSDNGGAYISYTVPAGVPEGKQRVVLIGTDNVEYGGDVVTVSSAALVTTGADRATANANCVMTGINLDKVASLDFGGTAVSTFAVKTAGRLEFTCPSLNDGEYTLTGKMADGKEVTFFANKVVANNTKIVISSEQTLWSGHHYVSWDLPDGNPNKTFNLIGSSVFTSIKPGAVMSIHYSIEPTATYHQIRTTSGWWNDLPGTAKVDVSADGVLNVTLTQAVLDAIKDQSGFLIVGHGYFVDLVTVK</sequence>
<evidence type="ECO:0000313" key="2">
    <source>
        <dbReference type="EMBL" id="ADQ80688.1"/>
    </source>
</evidence>
<evidence type="ECO:0000256" key="1">
    <source>
        <dbReference type="SAM" id="SignalP"/>
    </source>
</evidence>
<dbReference type="Proteomes" id="UP000008718">
    <property type="component" value="Chromosome"/>
</dbReference>
<evidence type="ECO:0000313" key="3">
    <source>
        <dbReference type="Proteomes" id="UP000008718"/>
    </source>
</evidence>
<protein>
    <recommendedName>
        <fullName evidence="4">Cell surface receptor IPT/TIG domain protein</fullName>
    </recommendedName>
</protein>
<dbReference type="RefSeq" id="WP_013446057.1">
    <property type="nucleotide sequence ID" value="NC_014734.1"/>
</dbReference>
<accession>E4T7J4</accession>
<keyword evidence="1" id="KW-0732">Signal</keyword>
<name>E4T7J4_PALPW</name>
<organism evidence="2 3">
    <name type="scientific">Paludibacter propionicigenes (strain DSM 17365 / JCM 13257 / WB4)</name>
    <dbReference type="NCBI Taxonomy" id="694427"/>
    <lineage>
        <taxon>Bacteria</taxon>
        <taxon>Pseudomonadati</taxon>
        <taxon>Bacteroidota</taxon>
        <taxon>Bacteroidia</taxon>
        <taxon>Bacteroidales</taxon>
        <taxon>Paludibacteraceae</taxon>
        <taxon>Paludibacter</taxon>
    </lineage>
</organism>
<dbReference type="HOGENOM" id="CLU_661983_0_0_10"/>
<dbReference type="eggNOG" id="ENOG502Z9IJ">
    <property type="taxonomic scope" value="Bacteria"/>
</dbReference>